<evidence type="ECO:0000313" key="1">
    <source>
        <dbReference type="EMBL" id="KAJ0075898.1"/>
    </source>
</evidence>
<comment type="caution">
    <text evidence="1">The sequence shown here is derived from an EMBL/GenBank/DDBJ whole genome shotgun (WGS) entry which is preliminary data.</text>
</comment>
<protein>
    <submittedName>
        <fullName evidence="1">Uncharacterized protein</fullName>
    </submittedName>
</protein>
<accession>A0ACC0ZVA7</accession>
<dbReference type="EMBL" id="CM047910">
    <property type="protein sequence ID" value="KAJ0075898.1"/>
    <property type="molecule type" value="Genomic_DNA"/>
</dbReference>
<proteinExistence type="predicted"/>
<reference evidence="2" key="1">
    <citation type="journal article" date="2023" name="G3 (Bethesda)">
        <title>Genome assembly and association tests identify interacting loci associated with vigor, precocity, and sex in interspecific pistachio rootstocks.</title>
        <authorList>
            <person name="Palmer W."/>
            <person name="Jacygrad E."/>
            <person name="Sagayaradj S."/>
            <person name="Cavanaugh K."/>
            <person name="Han R."/>
            <person name="Bertier L."/>
            <person name="Beede B."/>
            <person name="Kafkas S."/>
            <person name="Golino D."/>
            <person name="Preece J."/>
            <person name="Michelmore R."/>
        </authorList>
    </citation>
    <scope>NUCLEOTIDE SEQUENCE [LARGE SCALE GENOMIC DNA]</scope>
</reference>
<name>A0ACC0ZVA7_9ROSI</name>
<evidence type="ECO:0000313" key="2">
    <source>
        <dbReference type="Proteomes" id="UP001164250"/>
    </source>
</evidence>
<dbReference type="Proteomes" id="UP001164250">
    <property type="component" value="Chromosome 15"/>
</dbReference>
<organism evidence="1 2">
    <name type="scientific">Pistacia atlantica</name>
    <dbReference type="NCBI Taxonomy" id="434234"/>
    <lineage>
        <taxon>Eukaryota</taxon>
        <taxon>Viridiplantae</taxon>
        <taxon>Streptophyta</taxon>
        <taxon>Embryophyta</taxon>
        <taxon>Tracheophyta</taxon>
        <taxon>Spermatophyta</taxon>
        <taxon>Magnoliopsida</taxon>
        <taxon>eudicotyledons</taxon>
        <taxon>Gunneridae</taxon>
        <taxon>Pentapetalae</taxon>
        <taxon>rosids</taxon>
        <taxon>malvids</taxon>
        <taxon>Sapindales</taxon>
        <taxon>Anacardiaceae</taxon>
        <taxon>Pistacia</taxon>
    </lineage>
</organism>
<gene>
    <name evidence="1" type="ORF">Patl1_34478</name>
</gene>
<keyword evidence="2" id="KW-1185">Reference proteome</keyword>
<sequence length="118" mass="13137">MNDIVENPLRLQRPGSFDFTGACVLTYKTFRWEKKLNELGIKYVRAVVQEGGIEVHQLFFHDPDGLMIEMCDCNNLPVVPLVGDTAQSCSRWNQPHDGAAAARSSSVIIIDQYPLAAS</sequence>